<evidence type="ECO:0000256" key="1">
    <source>
        <dbReference type="ARBA" id="ARBA00004141"/>
    </source>
</evidence>
<protein>
    <recommendedName>
        <fullName evidence="11 12">ATP synthase subunit a</fullName>
    </recommendedName>
    <alternativeName>
        <fullName evidence="11">ATP synthase F0 sector subunit a</fullName>
    </alternativeName>
    <alternativeName>
        <fullName evidence="11">F-ATPase subunit 6</fullName>
    </alternativeName>
</protein>
<evidence type="ECO:0000256" key="12">
    <source>
        <dbReference type="RuleBase" id="RU000483"/>
    </source>
</evidence>
<accession>A0A1F6A3B8</accession>
<comment type="similarity">
    <text evidence="2 11 12">Belongs to the ATPase A chain family.</text>
</comment>
<keyword evidence="9 11" id="KW-0472">Membrane</keyword>
<keyword evidence="11" id="KW-1003">Cell membrane</keyword>
<evidence type="ECO:0000256" key="11">
    <source>
        <dbReference type="HAMAP-Rule" id="MF_01393"/>
    </source>
</evidence>
<gene>
    <name evidence="11" type="primary">atpB</name>
    <name evidence="13" type="ORF">A3D78_05470</name>
</gene>
<sequence length="243" mass="27091">MAPIHISLKAENISYLLGIPISNSLITTWLVMIFLILLSMITYSKLTLIPGYLQLVMEMLIGGLHSLFKEILEDKVDKYFPYLITIFIFIIFLNWSGILPGVGTIGIYVEEEEFIPFFRAGTADLNMTFALALLTVIYVQYAGISSLGIKYLSKFFNITNPLNFVVGILELISEISRVISFAFRLFGNIFAGEVLLTVIGFLVPLLAPIPFLGLELFVGFIQALVFAMLSAVFFTLATAHAEH</sequence>
<evidence type="ECO:0000256" key="4">
    <source>
        <dbReference type="ARBA" id="ARBA00022547"/>
    </source>
</evidence>
<dbReference type="PANTHER" id="PTHR42823">
    <property type="entry name" value="ATP SYNTHASE SUBUNIT A, CHLOROPLASTIC"/>
    <property type="match status" value="1"/>
</dbReference>
<dbReference type="NCBIfam" id="TIGR01131">
    <property type="entry name" value="ATP_synt_6_or_A"/>
    <property type="match status" value="1"/>
</dbReference>
<evidence type="ECO:0000256" key="9">
    <source>
        <dbReference type="ARBA" id="ARBA00023136"/>
    </source>
</evidence>
<keyword evidence="6 11" id="KW-0375">Hydrogen ion transport</keyword>
<dbReference type="GO" id="GO:0046933">
    <property type="term" value="F:proton-transporting ATP synthase activity, rotational mechanism"/>
    <property type="evidence" value="ECO:0007669"/>
    <property type="project" value="UniProtKB-UniRule"/>
</dbReference>
<name>A0A1F6A3B8_9BACT</name>
<evidence type="ECO:0000313" key="14">
    <source>
        <dbReference type="Proteomes" id="UP000176253"/>
    </source>
</evidence>
<dbReference type="STRING" id="1798383.A3D78_05470"/>
<dbReference type="GO" id="GO:0042777">
    <property type="term" value="P:proton motive force-driven plasma membrane ATP synthesis"/>
    <property type="evidence" value="ECO:0007669"/>
    <property type="project" value="TreeGrafter"/>
</dbReference>
<keyword evidence="5 11" id="KW-0812">Transmembrane</keyword>
<evidence type="ECO:0000256" key="8">
    <source>
        <dbReference type="ARBA" id="ARBA00023065"/>
    </source>
</evidence>
<keyword evidence="10 11" id="KW-0066">ATP synthesis</keyword>
<feature type="transmembrane region" description="Helical" evidence="11">
    <location>
        <begin position="80"/>
        <end position="109"/>
    </location>
</feature>
<dbReference type="Pfam" id="PF00119">
    <property type="entry name" value="ATP-synt_A"/>
    <property type="match status" value="1"/>
</dbReference>
<keyword evidence="8 11" id="KW-0406">Ion transport</keyword>
<dbReference type="PANTHER" id="PTHR42823:SF3">
    <property type="entry name" value="ATP SYNTHASE SUBUNIT A, CHLOROPLASTIC"/>
    <property type="match status" value="1"/>
</dbReference>
<evidence type="ECO:0000256" key="7">
    <source>
        <dbReference type="ARBA" id="ARBA00022989"/>
    </source>
</evidence>
<keyword evidence="3 11" id="KW-0813">Transport</keyword>
<dbReference type="PROSITE" id="PS00449">
    <property type="entry name" value="ATPASE_A"/>
    <property type="match status" value="1"/>
</dbReference>
<reference evidence="13 14" key="1">
    <citation type="journal article" date="2016" name="Nat. Commun.">
        <title>Thousands of microbial genomes shed light on interconnected biogeochemical processes in an aquifer system.</title>
        <authorList>
            <person name="Anantharaman K."/>
            <person name="Brown C.T."/>
            <person name="Hug L.A."/>
            <person name="Sharon I."/>
            <person name="Castelle C.J."/>
            <person name="Probst A.J."/>
            <person name="Thomas B.C."/>
            <person name="Singh A."/>
            <person name="Wilkins M.J."/>
            <person name="Karaoz U."/>
            <person name="Brodie E.L."/>
            <person name="Williams K.H."/>
            <person name="Hubbard S.S."/>
            <person name="Banfield J.F."/>
        </authorList>
    </citation>
    <scope>NUCLEOTIDE SEQUENCE [LARGE SCALE GENOMIC DNA]</scope>
</reference>
<feature type="transmembrane region" description="Helical" evidence="11">
    <location>
        <begin position="216"/>
        <end position="237"/>
    </location>
</feature>
<evidence type="ECO:0000256" key="6">
    <source>
        <dbReference type="ARBA" id="ARBA00022781"/>
    </source>
</evidence>
<dbReference type="GO" id="GO:0005886">
    <property type="term" value="C:plasma membrane"/>
    <property type="evidence" value="ECO:0007669"/>
    <property type="project" value="UniProtKB-SubCell"/>
</dbReference>
<dbReference type="EMBL" id="MFJM01000005">
    <property type="protein sequence ID" value="OGG19175.1"/>
    <property type="molecule type" value="Genomic_DNA"/>
</dbReference>
<evidence type="ECO:0000256" key="2">
    <source>
        <dbReference type="ARBA" id="ARBA00006810"/>
    </source>
</evidence>
<feature type="transmembrane region" description="Helical" evidence="11">
    <location>
        <begin position="189"/>
        <end position="209"/>
    </location>
</feature>
<proteinExistence type="inferred from homology"/>
<dbReference type="InterPro" id="IPR045082">
    <property type="entry name" value="ATP_syn_F0_a_bact/chloroplast"/>
</dbReference>
<comment type="caution">
    <text evidence="13">The sequence shown here is derived from an EMBL/GenBank/DDBJ whole genome shotgun (WGS) entry which is preliminary data.</text>
</comment>
<dbReference type="InterPro" id="IPR023011">
    <property type="entry name" value="ATP_synth_F0_asu_AS"/>
</dbReference>
<dbReference type="GO" id="GO:0045259">
    <property type="term" value="C:proton-transporting ATP synthase complex"/>
    <property type="evidence" value="ECO:0007669"/>
    <property type="project" value="UniProtKB-KW"/>
</dbReference>
<feature type="transmembrane region" description="Helical" evidence="11">
    <location>
        <begin position="129"/>
        <end position="149"/>
    </location>
</feature>
<dbReference type="InterPro" id="IPR035908">
    <property type="entry name" value="F0_ATP_A_sf"/>
</dbReference>
<dbReference type="HAMAP" id="MF_01393">
    <property type="entry name" value="ATP_synth_a_bact"/>
    <property type="match status" value="1"/>
</dbReference>
<dbReference type="CDD" id="cd00310">
    <property type="entry name" value="ATP-synt_Fo_a_6"/>
    <property type="match status" value="1"/>
</dbReference>
<evidence type="ECO:0000256" key="5">
    <source>
        <dbReference type="ARBA" id="ARBA00022692"/>
    </source>
</evidence>
<dbReference type="InterPro" id="IPR000568">
    <property type="entry name" value="ATP_synth_F0_asu"/>
</dbReference>
<organism evidence="13 14">
    <name type="scientific">Candidatus Gottesmanbacteria bacterium RIFCSPHIGHO2_02_FULL_39_14</name>
    <dbReference type="NCBI Taxonomy" id="1798383"/>
    <lineage>
        <taxon>Bacteria</taxon>
        <taxon>Candidatus Gottesmaniibacteriota</taxon>
    </lineage>
</organism>
<keyword evidence="4 11" id="KW-0138">CF(0)</keyword>
<evidence type="ECO:0000256" key="10">
    <source>
        <dbReference type="ARBA" id="ARBA00023310"/>
    </source>
</evidence>
<dbReference type="Gene3D" id="1.20.120.220">
    <property type="entry name" value="ATP synthase, F0 complex, subunit A"/>
    <property type="match status" value="1"/>
</dbReference>
<comment type="function">
    <text evidence="11 12">Key component of the proton channel; it plays a direct role in the translocation of protons across the membrane.</text>
</comment>
<evidence type="ECO:0000313" key="13">
    <source>
        <dbReference type="EMBL" id="OGG19175.1"/>
    </source>
</evidence>
<keyword evidence="7 11" id="KW-1133">Transmembrane helix</keyword>
<dbReference type="AlphaFoldDB" id="A0A1F6A3B8"/>
<comment type="subcellular location">
    <subcellularLocation>
        <location evidence="11 12">Cell membrane</location>
        <topology evidence="11 12">Multi-pass membrane protein</topology>
    </subcellularLocation>
    <subcellularLocation>
        <location evidence="1">Membrane</location>
        <topology evidence="1">Multi-pass membrane protein</topology>
    </subcellularLocation>
</comment>
<dbReference type="Proteomes" id="UP000176253">
    <property type="component" value="Unassembled WGS sequence"/>
</dbReference>
<dbReference type="PRINTS" id="PR00123">
    <property type="entry name" value="ATPASEA"/>
</dbReference>
<dbReference type="SUPFAM" id="SSF81336">
    <property type="entry name" value="F1F0 ATP synthase subunit A"/>
    <property type="match status" value="1"/>
</dbReference>
<evidence type="ECO:0000256" key="3">
    <source>
        <dbReference type="ARBA" id="ARBA00022448"/>
    </source>
</evidence>
<feature type="transmembrane region" description="Helical" evidence="11">
    <location>
        <begin position="49"/>
        <end position="68"/>
    </location>
</feature>
<feature type="transmembrane region" description="Helical" evidence="11">
    <location>
        <begin position="21"/>
        <end position="43"/>
    </location>
</feature>